<name>A0ABT9QD07_9ACTN</name>
<gene>
    <name evidence="4" type="ORF">J2853_003477</name>
</gene>
<dbReference type="InterPro" id="IPR051448">
    <property type="entry name" value="CdaR-like_regulators"/>
</dbReference>
<accession>A0ABT9QD07</accession>
<keyword evidence="5" id="KW-1185">Reference proteome</keyword>
<keyword evidence="4" id="KW-0238">DNA-binding</keyword>
<dbReference type="PANTHER" id="PTHR33744:SF17">
    <property type="entry name" value="CONSERVED PROTEIN"/>
    <property type="match status" value="1"/>
</dbReference>
<dbReference type="Gene3D" id="1.10.10.2840">
    <property type="entry name" value="PucR C-terminal helix-turn-helix domain"/>
    <property type="match status" value="1"/>
</dbReference>
<reference evidence="4 5" key="1">
    <citation type="submission" date="2023-07" db="EMBL/GenBank/DDBJ databases">
        <title>Sequencing the genomes of 1000 actinobacteria strains.</title>
        <authorList>
            <person name="Klenk H.-P."/>
        </authorList>
    </citation>
    <scope>NUCLEOTIDE SEQUENCE [LARGE SCALE GENOMIC DNA]</scope>
    <source>
        <strain evidence="4 5">DSM 46740</strain>
    </source>
</reference>
<feature type="domain" description="PucR C-terminal helix-turn-helix" evidence="2">
    <location>
        <begin position="285"/>
        <end position="343"/>
    </location>
</feature>
<dbReference type="InterPro" id="IPR041522">
    <property type="entry name" value="CdaR_GGDEF"/>
</dbReference>
<evidence type="ECO:0000259" key="3">
    <source>
        <dbReference type="Pfam" id="PF17853"/>
    </source>
</evidence>
<dbReference type="RefSeq" id="WP_307559004.1">
    <property type="nucleotide sequence ID" value="NZ_JAUSQU010000001.1"/>
</dbReference>
<organism evidence="4 5">
    <name type="scientific">Streptosporangium lutulentum</name>
    <dbReference type="NCBI Taxonomy" id="1461250"/>
    <lineage>
        <taxon>Bacteria</taxon>
        <taxon>Bacillati</taxon>
        <taxon>Actinomycetota</taxon>
        <taxon>Actinomycetes</taxon>
        <taxon>Streptosporangiales</taxon>
        <taxon>Streptosporangiaceae</taxon>
        <taxon>Streptosporangium</taxon>
    </lineage>
</organism>
<evidence type="ECO:0000259" key="2">
    <source>
        <dbReference type="Pfam" id="PF13556"/>
    </source>
</evidence>
<dbReference type="EMBL" id="JAUSQU010000001">
    <property type="protein sequence ID" value="MDP9844266.1"/>
    <property type="molecule type" value="Genomic_DNA"/>
</dbReference>
<evidence type="ECO:0000313" key="5">
    <source>
        <dbReference type="Proteomes" id="UP001225356"/>
    </source>
</evidence>
<feature type="domain" description="CdaR GGDEF-like" evidence="3">
    <location>
        <begin position="156"/>
        <end position="246"/>
    </location>
</feature>
<protein>
    <submittedName>
        <fullName evidence="4">DNA-binding PucR family transcriptional regulator</fullName>
    </submittedName>
</protein>
<dbReference type="Proteomes" id="UP001225356">
    <property type="component" value="Unassembled WGS sequence"/>
</dbReference>
<dbReference type="PANTHER" id="PTHR33744">
    <property type="entry name" value="CARBOHYDRATE DIACID REGULATOR"/>
    <property type="match status" value="1"/>
</dbReference>
<proteinExistence type="inferred from homology"/>
<dbReference type="Pfam" id="PF17853">
    <property type="entry name" value="GGDEF_2"/>
    <property type="match status" value="1"/>
</dbReference>
<dbReference type="InterPro" id="IPR042070">
    <property type="entry name" value="PucR_C-HTH_sf"/>
</dbReference>
<comment type="similarity">
    <text evidence="1">Belongs to the CdaR family.</text>
</comment>
<evidence type="ECO:0000256" key="1">
    <source>
        <dbReference type="ARBA" id="ARBA00006754"/>
    </source>
</evidence>
<comment type="caution">
    <text evidence="4">The sequence shown here is derived from an EMBL/GenBank/DDBJ whole genome shotgun (WGS) entry which is preliminary data.</text>
</comment>
<sequence>MIADDVQDLLESLAVAVGRGMSVDDLEGRVVAHSAHHGEVDQVRAHAILSRSVPAEVEAWQEAHGVTKTCEPVRLPENPELGMAPRLCVPLLHQDRRVGYLWIIEGAGPLNAEEQARAVHDAAVIAALLDDGGSSHTLRRLLTGEIAVRRAAGVLGEGPLRVLALRSDPANLREAVGAELVRMRRPPAFTILDRHAVLLLNQREDAQALGERLAAGTGGKVGISAVHPELESALEAHREAIAAARAAAAEPGLGAVARWPDLGVYRLIAEPTATPIAALREHPALMVTLEAYLDGGGDAQETARMLHLHRTSLYYRLGRIEELTGRSLKNGAHRLELHLALKLIRWNAV</sequence>
<dbReference type="GO" id="GO:0003677">
    <property type="term" value="F:DNA binding"/>
    <property type="evidence" value="ECO:0007669"/>
    <property type="project" value="UniProtKB-KW"/>
</dbReference>
<evidence type="ECO:0000313" key="4">
    <source>
        <dbReference type="EMBL" id="MDP9844266.1"/>
    </source>
</evidence>
<dbReference type="Pfam" id="PF13556">
    <property type="entry name" value="HTH_30"/>
    <property type="match status" value="1"/>
</dbReference>
<dbReference type="InterPro" id="IPR025736">
    <property type="entry name" value="PucR_C-HTH_dom"/>
</dbReference>